<sequence>MSKNHFQVDIVSKNHLLQKKQPRNDSWCPQTRQWHTRDSLLSVIGSHFFQFPSAVRCNQHSKNLISIRGPFQLPMKRPGKLFVTMKEIRKQFKDQYQTWKQQTRRVEIGAITKMNNHSNQHYSNLGGDSENPLEYQGRKYQNLPAPGPRKYMLEEFKEFSRKQIEFFIDIHYSFKNAKKRFMGFEDF</sequence>
<proteinExistence type="predicted"/>
<dbReference type="EMBL" id="PDUG01000006">
    <property type="protein sequence ID" value="PIC17812.1"/>
    <property type="molecule type" value="Genomic_DNA"/>
</dbReference>
<keyword evidence="2" id="KW-1185">Reference proteome</keyword>
<organism evidence="1 2">
    <name type="scientific">Caenorhabditis nigoni</name>
    <dbReference type="NCBI Taxonomy" id="1611254"/>
    <lineage>
        <taxon>Eukaryota</taxon>
        <taxon>Metazoa</taxon>
        <taxon>Ecdysozoa</taxon>
        <taxon>Nematoda</taxon>
        <taxon>Chromadorea</taxon>
        <taxon>Rhabditida</taxon>
        <taxon>Rhabditina</taxon>
        <taxon>Rhabditomorpha</taxon>
        <taxon>Rhabditoidea</taxon>
        <taxon>Rhabditidae</taxon>
        <taxon>Peloderinae</taxon>
        <taxon>Caenorhabditis</taxon>
    </lineage>
</organism>
<evidence type="ECO:0000313" key="1">
    <source>
        <dbReference type="EMBL" id="PIC17812.1"/>
    </source>
</evidence>
<reference evidence="2" key="1">
    <citation type="submission" date="2017-10" db="EMBL/GenBank/DDBJ databases">
        <title>Rapid genome shrinkage in a self-fertile nematode reveals novel sperm competition proteins.</title>
        <authorList>
            <person name="Yin D."/>
            <person name="Schwarz E.M."/>
            <person name="Thomas C.G."/>
            <person name="Felde R.L."/>
            <person name="Korf I.F."/>
            <person name="Cutter A.D."/>
            <person name="Schartner C.M."/>
            <person name="Ralston E.J."/>
            <person name="Meyer B.J."/>
            <person name="Haag E.S."/>
        </authorList>
    </citation>
    <scope>NUCLEOTIDE SEQUENCE [LARGE SCALE GENOMIC DNA]</scope>
    <source>
        <strain evidence="2">JU1422</strain>
    </source>
</reference>
<gene>
    <name evidence="1" type="primary">Cnig_chr_X.g23919</name>
    <name evidence="1" type="ORF">B9Z55_023919</name>
</gene>
<evidence type="ECO:0000313" key="2">
    <source>
        <dbReference type="Proteomes" id="UP000230233"/>
    </source>
</evidence>
<dbReference type="Proteomes" id="UP000230233">
    <property type="component" value="Chromosome X"/>
</dbReference>
<accession>A0A2G5SS73</accession>
<dbReference type="AlphaFoldDB" id="A0A2G5SS73"/>
<protein>
    <submittedName>
        <fullName evidence="1">Uncharacterized protein</fullName>
    </submittedName>
</protein>
<comment type="caution">
    <text evidence="1">The sequence shown here is derived from an EMBL/GenBank/DDBJ whole genome shotgun (WGS) entry which is preliminary data.</text>
</comment>
<name>A0A2G5SS73_9PELO</name>